<sequence length="482" mass="53215">MLSAIDDALSDLTAIKPWRDAVLGGIVSASRSNASAFPAAFWRWAHARPTLLSKLAERLPQDKSLESRLINALPAEVSDRAGLAVMAISKLKNWLRLFGAAAGSSLEPRDAVREQLAIDQVPANLDGLRAALRRAAPEQVVAIALDNADARVLTIAAEEVARQPKLLNGTDVTSPPGQEIWALAIGLNADAWRGPSDPHGALIATLQSMLDGKPVSMKLITALSTAPIADLSDYPRRSEVWQHLVAASRDNLLTATATGWIERACSGEIPYTPDPVLEAAIVSGDRLDRALRTIVTTGARTVFSIVAALPLFDEHRFLRWLQEPTVSRHQWTPADAESLGRLVLNRRWRHVLDRLLDFARAGRTDIKPALRICHEMIGIFTRWSLNLSAVTSDEKWTVFEELAVDLYPTGPDDNELWDRAGGKKWDLQTFGNGRSRWHDAIAQIRRGKGPRPSRLLGEMRRDFPLNDQVRYLASDSDLSSYR</sequence>
<name>A0A178Y7N1_SINSA</name>
<dbReference type="EMBL" id="LNQB01000077">
    <property type="protein sequence ID" value="OAP43539.1"/>
    <property type="molecule type" value="Genomic_DNA"/>
</dbReference>
<dbReference type="Pfam" id="PF19955">
    <property type="entry name" value="EAD1"/>
    <property type="match status" value="1"/>
</dbReference>
<dbReference type="InterPro" id="IPR045430">
    <property type="entry name" value="EAD1"/>
</dbReference>
<protein>
    <recommendedName>
        <fullName evidence="1">Effector-associated domain-containing protein</fullName>
    </recommendedName>
</protein>
<gene>
    <name evidence="2" type="ORF">ATB98_24445</name>
</gene>
<accession>A0A178Y7N1</accession>
<evidence type="ECO:0000259" key="1">
    <source>
        <dbReference type="Pfam" id="PF19955"/>
    </source>
</evidence>
<feature type="domain" description="Effector-associated" evidence="1">
    <location>
        <begin position="392"/>
        <end position="474"/>
    </location>
</feature>
<reference evidence="2 3" key="1">
    <citation type="submission" date="2015-11" db="EMBL/GenBank/DDBJ databases">
        <title>Ensifer anhuiense sp. nov., an effective nitrogen fixation bacterium with Glycine soja.</title>
        <authorList>
            <person name="Yan H."/>
            <person name="Chen W."/>
        </authorList>
    </citation>
    <scope>NUCLEOTIDE SEQUENCE [LARGE SCALE GENOMIC DNA]</scope>
    <source>
        <strain evidence="2 3">LMG 7837</strain>
    </source>
</reference>
<evidence type="ECO:0000313" key="3">
    <source>
        <dbReference type="Proteomes" id="UP000078507"/>
    </source>
</evidence>
<comment type="caution">
    <text evidence="2">The sequence shown here is derived from an EMBL/GenBank/DDBJ whole genome shotgun (WGS) entry which is preliminary data.</text>
</comment>
<dbReference type="AlphaFoldDB" id="A0A178Y7N1"/>
<evidence type="ECO:0000313" key="2">
    <source>
        <dbReference type="EMBL" id="OAP43539.1"/>
    </source>
</evidence>
<organism evidence="2 3">
    <name type="scientific">Sinorhizobium saheli</name>
    <dbReference type="NCBI Taxonomy" id="36856"/>
    <lineage>
        <taxon>Bacteria</taxon>
        <taxon>Pseudomonadati</taxon>
        <taxon>Pseudomonadota</taxon>
        <taxon>Alphaproteobacteria</taxon>
        <taxon>Hyphomicrobiales</taxon>
        <taxon>Rhizobiaceae</taxon>
        <taxon>Sinorhizobium/Ensifer group</taxon>
        <taxon>Sinorhizobium</taxon>
    </lineage>
</organism>
<proteinExistence type="predicted"/>
<dbReference type="STRING" id="36856.ATB98_24445"/>
<keyword evidence="3" id="KW-1185">Reference proteome</keyword>
<dbReference type="Proteomes" id="UP000078507">
    <property type="component" value="Unassembled WGS sequence"/>
</dbReference>